<proteinExistence type="predicted"/>
<accession>A0AAV7UTP1</accession>
<protein>
    <submittedName>
        <fullName evidence="2">Uncharacterized protein</fullName>
    </submittedName>
</protein>
<keyword evidence="3" id="KW-1185">Reference proteome</keyword>
<reference evidence="2" key="1">
    <citation type="journal article" date="2022" name="bioRxiv">
        <title>Sequencing and chromosome-scale assembly of the giantPleurodeles waltlgenome.</title>
        <authorList>
            <person name="Brown T."/>
            <person name="Elewa A."/>
            <person name="Iarovenko S."/>
            <person name="Subramanian E."/>
            <person name="Araus A.J."/>
            <person name="Petzold A."/>
            <person name="Susuki M."/>
            <person name="Suzuki K.-i.T."/>
            <person name="Hayashi T."/>
            <person name="Toyoda A."/>
            <person name="Oliveira C."/>
            <person name="Osipova E."/>
            <person name="Leigh N.D."/>
            <person name="Simon A."/>
            <person name="Yun M.H."/>
        </authorList>
    </citation>
    <scope>NUCLEOTIDE SEQUENCE</scope>
    <source>
        <strain evidence="2">20211129_DDA</strain>
        <tissue evidence="2">Liver</tissue>
    </source>
</reference>
<evidence type="ECO:0000313" key="2">
    <source>
        <dbReference type="EMBL" id="KAJ1191741.1"/>
    </source>
</evidence>
<feature type="compositionally biased region" description="Basic and acidic residues" evidence="1">
    <location>
        <begin position="148"/>
        <end position="159"/>
    </location>
</feature>
<sequence>MPKGSHLTPAPPLLAGDSREADLSLSNRLITSFYHNVGQKEDKTFSLQLTTEQNCEQTNKHIEPEFQFEKQDAALAQGPEQEPALIALRMEDVGGESYGRHSERGSDIRTAESAKTELAGSSMVVQADRQFHRQPCQMLKEQQSASESLRKESETREQQGRGGQESSYVMWGLE</sequence>
<name>A0AAV7UTP1_PLEWA</name>
<gene>
    <name evidence="2" type="ORF">NDU88_001057</name>
</gene>
<organism evidence="2 3">
    <name type="scientific">Pleurodeles waltl</name>
    <name type="common">Iberian ribbed newt</name>
    <dbReference type="NCBI Taxonomy" id="8319"/>
    <lineage>
        <taxon>Eukaryota</taxon>
        <taxon>Metazoa</taxon>
        <taxon>Chordata</taxon>
        <taxon>Craniata</taxon>
        <taxon>Vertebrata</taxon>
        <taxon>Euteleostomi</taxon>
        <taxon>Amphibia</taxon>
        <taxon>Batrachia</taxon>
        <taxon>Caudata</taxon>
        <taxon>Salamandroidea</taxon>
        <taxon>Salamandridae</taxon>
        <taxon>Pleurodelinae</taxon>
        <taxon>Pleurodeles</taxon>
    </lineage>
</organism>
<dbReference type="Proteomes" id="UP001066276">
    <property type="component" value="Chromosome 2_2"/>
</dbReference>
<feature type="compositionally biased region" description="Basic and acidic residues" evidence="1">
    <location>
        <begin position="98"/>
        <end position="115"/>
    </location>
</feature>
<comment type="caution">
    <text evidence="2">The sequence shown here is derived from an EMBL/GenBank/DDBJ whole genome shotgun (WGS) entry which is preliminary data.</text>
</comment>
<feature type="region of interest" description="Disordered" evidence="1">
    <location>
        <begin position="96"/>
        <end position="174"/>
    </location>
</feature>
<evidence type="ECO:0000256" key="1">
    <source>
        <dbReference type="SAM" id="MobiDB-lite"/>
    </source>
</evidence>
<dbReference type="AlphaFoldDB" id="A0AAV7UTP1"/>
<dbReference type="EMBL" id="JANPWB010000004">
    <property type="protein sequence ID" value="KAJ1191741.1"/>
    <property type="molecule type" value="Genomic_DNA"/>
</dbReference>
<evidence type="ECO:0000313" key="3">
    <source>
        <dbReference type="Proteomes" id="UP001066276"/>
    </source>
</evidence>